<organism evidence="1">
    <name type="scientific">marine sediment metagenome</name>
    <dbReference type="NCBI Taxonomy" id="412755"/>
    <lineage>
        <taxon>unclassified sequences</taxon>
        <taxon>metagenomes</taxon>
        <taxon>ecological metagenomes</taxon>
    </lineage>
</organism>
<dbReference type="AlphaFoldDB" id="A0A0F9SC63"/>
<name>A0A0F9SC63_9ZZZZ</name>
<proteinExistence type="predicted"/>
<gene>
    <name evidence="1" type="ORF">LCGC14_0869240</name>
</gene>
<evidence type="ECO:0000313" key="1">
    <source>
        <dbReference type="EMBL" id="KKN26973.1"/>
    </source>
</evidence>
<protein>
    <submittedName>
        <fullName evidence="1">Uncharacterized protein</fullName>
    </submittedName>
</protein>
<accession>A0A0F9SC63</accession>
<sequence>MFVLIAKNQSHKAFRLFNLFGQMNTFDSDIKKSIFVNND</sequence>
<comment type="caution">
    <text evidence="1">The sequence shown here is derived from an EMBL/GenBank/DDBJ whole genome shotgun (WGS) entry which is preliminary data.</text>
</comment>
<dbReference type="EMBL" id="LAZR01002678">
    <property type="protein sequence ID" value="KKN26973.1"/>
    <property type="molecule type" value="Genomic_DNA"/>
</dbReference>
<reference evidence="1" key="1">
    <citation type="journal article" date="2015" name="Nature">
        <title>Complex archaea that bridge the gap between prokaryotes and eukaryotes.</title>
        <authorList>
            <person name="Spang A."/>
            <person name="Saw J.H."/>
            <person name="Jorgensen S.L."/>
            <person name="Zaremba-Niedzwiedzka K."/>
            <person name="Martijn J."/>
            <person name="Lind A.E."/>
            <person name="van Eijk R."/>
            <person name="Schleper C."/>
            <person name="Guy L."/>
            <person name="Ettema T.J."/>
        </authorList>
    </citation>
    <scope>NUCLEOTIDE SEQUENCE</scope>
</reference>